<feature type="domain" description="AFP-like" evidence="1">
    <location>
        <begin position="282"/>
        <end position="340"/>
    </location>
</feature>
<dbReference type="RefSeq" id="WP_080916269.1">
    <property type="nucleotide sequence ID" value="NZ_CP020472.1"/>
</dbReference>
<dbReference type="Gene3D" id="3.20.20.70">
    <property type="entry name" value="Aldolase class I"/>
    <property type="match status" value="1"/>
</dbReference>
<protein>
    <submittedName>
        <fullName evidence="2">N-acetylneuraminate synthase</fullName>
    </submittedName>
</protein>
<accession>A0ABN4YG09</accession>
<dbReference type="CDD" id="cd11615">
    <property type="entry name" value="SAF_NeuB_like"/>
    <property type="match status" value="1"/>
</dbReference>
<dbReference type="InterPro" id="IPR057736">
    <property type="entry name" value="SAF_PseI/NeuA/NeuB"/>
</dbReference>
<evidence type="ECO:0000259" key="1">
    <source>
        <dbReference type="PROSITE" id="PS50844"/>
    </source>
</evidence>
<dbReference type="SUPFAM" id="SSF51269">
    <property type="entry name" value="AFP III-like domain"/>
    <property type="match status" value="1"/>
</dbReference>
<dbReference type="InterPro" id="IPR051690">
    <property type="entry name" value="PseI-like"/>
</dbReference>
<reference evidence="2 3" key="1">
    <citation type="submission" date="2017-03" db="EMBL/GenBank/DDBJ databases">
        <title>Genome sequencing of Shewanella japonica KCTC 22435.</title>
        <authorList>
            <person name="Kim K.M."/>
        </authorList>
    </citation>
    <scope>NUCLEOTIDE SEQUENCE [LARGE SCALE GENOMIC DNA]</scope>
    <source>
        <strain evidence="2 3">KCTC 22435</strain>
    </source>
</reference>
<dbReference type="InterPro" id="IPR006190">
    <property type="entry name" value="SAF_AFP_Neu5Ac"/>
</dbReference>
<dbReference type="Pfam" id="PF08666">
    <property type="entry name" value="SAF"/>
    <property type="match status" value="1"/>
</dbReference>
<evidence type="ECO:0000313" key="2">
    <source>
        <dbReference type="EMBL" id="ARD23256.1"/>
    </source>
</evidence>
<dbReference type="InterPro" id="IPR036732">
    <property type="entry name" value="AFP_Neu5c_C_sf"/>
</dbReference>
<dbReference type="Pfam" id="PF03102">
    <property type="entry name" value="NeuB"/>
    <property type="match status" value="1"/>
</dbReference>
<dbReference type="SMART" id="SM00858">
    <property type="entry name" value="SAF"/>
    <property type="match status" value="1"/>
</dbReference>
<dbReference type="PANTHER" id="PTHR42966:SF2">
    <property type="entry name" value="PSEUDAMINIC ACID SYNTHASE"/>
    <property type="match status" value="1"/>
</dbReference>
<organism evidence="2 3">
    <name type="scientific">Shewanella japonica</name>
    <dbReference type="NCBI Taxonomy" id="93973"/>
    <lineage>
        <taxon>Bacteria</taxon>
        <taxon>Pseudomonadati</taxon>
        <taxon>Pseudomonadota</taxon>
        <taxon>Gammaproteobacteria</taxon>
        <taxon>Alteromonadales</taxon>
        <taxon>Shewanellaceae</taxon>
        <taxon>Shewanella</taxon>
    </lineage>
</organism>
<dbReference type="InterPro" id="IPR013132">
    <property type="entry name" value="PseI/NeuA/B-like_N"/>
</dbReference>
<name>A0ABN4YG09_9GAMM</name>
<dbReference type="NCBIfam" id="TIGR03586">
    <property type="entry name" value="PseI"/>
    <property type="match status" value="1"/>
</dbReference>
<dbReference type="InterPro" id="IPR013974">
    <property type="entry name" value="SAF"/>
</dbReference>
<sequence>MTDWLPKKAIVIAELSANHNGSLQRACDTVRAMADSGADIVKVQTYRPESLCLDVDNDYFGKRKAGLWKGRTLWSLYQEAALPYEWHQPLQALTHELGMAFFSSPFDLEGVDFLETLNVPYYKIASFEINHIPLIDKAARTGKPLIISTGVADDKDIDLALKTCFEAGNTNVALLKCTSQYPASLNDANLHMITDMQKKFNVPIGLSDHTMGSLVPMTAVSLGARIIEKHFTLDRHDGGPDSAFSMEPDEFRDMVNQIRNVESCLGKVNYSVSEQDKLRRRSIFYCRDRSAGELIGEEDIKVLRNGSGLHPKHMKSLIGATLTRSVNVGEPVLAEDLDKKDFLQQ</sequence>
<dbReference type="Gene3D" id="3.90.1210.10">
    <property type="entry name" value="Antifreeze-like/N-acetylneuraminic acid synthase C-terminal domain"/>
    <property type="match status" value="1"/>
</dbReference>
<gene>
    <name evidence="2" type="ORF">SJ2017_2979</name>
</gene>
<dbReference type="PROSITE" id="PS50844">
    <property type="entry name" value="AFP_LIKE"/>
    <property type="match status" value="1"/>
</dbReference>
<evidence type="ECO:0000313" key="3">
    <source>
        <dbReference type="Proteomes" id="UP000191820"/>
    </source>
</evidence>
<keyword evidence="3" id="KW-1185">Reference proteome</keyword>
<dbReference type="PANTHER" id="PTHR42966">
    <property type="entry name" value="N-ACETYLNEURAMINATE SYNTHASE"/>
    <property type="match status" value="1"/>
</dbReference>
<dbReference type="EMBL" id="CP020472">
    <property type="protein sequence ID" value="ARD23256.1"/>
    <property type="molecule type" value="Genomic_DNA"/>
</dbReference>
<dbReference type="Proteomes" id="UP000191820">
    <property type="component" value="Chromosome"/>
</dbReference>
<dbReference type="SUPFAM" id="SSF51569">
    <property type="entry name" value="Aldolase"/>
    <property type="match status" value="1"/>
</dbReference>
<dbReference type="InterPro" id="IPR020030">
    <property type="entry name" value="Pseudaminic_synth_PseI"/>
</dbReference>
<dbReference type="InterPro" id="IPR013785">
    <property type="entry name" value="Aldolase_TIM"/>
</dbReference>
<proteinExistence type="predicted"/>